<feature type="transmembrane region" description="Helical" evidence="1">
    <location>
        <begin position="83"/>
        <end position="100"/>
    </location>
</feature>
<feature type="transmembrane region" description="Helical" evidence="1">
    <location>
        <begin position="45"/>
        <end position="62"/>
    </location>
</feature>
<feature type="transmembrane region" description="Helical" evidence="1">
    <location>
        <begin position="163"/>
        <end position="185"/>
    </location>
</feature>
<evidence type="ECO:0000313" key="3">
    <source>
        <dbReference type="Proteomes" id="UP000316759"/>
    </source>
</evidence>
<dbReference type="EMBL" id="SUNJ01014308">
    <property type="protein sequence ID" value="TPP56579.1"/>
    <property type="molecule type" value="Genomic_DNA"/>
</dbReference>
<keyword evidence="1" id="KW-1133">Transmembrane helix</keyword>
<proteinExistence type="predicted"/>
<dbReference type="Proteomes" id="UP000316759">
    <property type="component" value="Unassembled WGS sequence"/>
</dbReference>
<sequence length="216" mass="24796">MHSAVASPDGFATKADSAKPVGVRSYALLQGAFLLIIFFKLYFDQFIGVLCLIWLLATVLRVSSYLHEGFRKREASDKSWRSFIASLFSVAFVACTLYVFRHDELFKIFLLIPPSQPSTSWITVIWKAAVVDCSVKLLGAFLKNIFLLIPQDLLNSYQMGSAMIGIEWFSVVLRNFYVGTLWILYFAEINWQTRSPLFQRIFFTALYTLFKVSYLF</sequence>
<feature type="transmembrane region" description="Helical" evidence="1">
    <location>
        <begin position="197"/>
        <end position="215"/>
    </location>
</feature>
<protein>
    <submittedName>
        <fullName evidence="2">Uncharacterized protein</fullName>
    </submittedName>
</protein>
<gene>
    <name evidence="2" type="ORF">FGIG_07172</name>
</gene>
<feature type="transmembrane region" description="Helical" evidence="1">
    <location>
        <begin position="21"/>
        <end position="39"/>
    </location>
</feature>
<keyword evidence="1" id="KW-0472">Membrane</keyword>
<name>A0A504Y8V5_FASGI</name>
<dbReference type="AlphaFoldDB" id="A0A504Y8V5"/>
<keyword evidence="1" id="KW-0812">Transmembrane</keyword>
<organism evidence="2 3">
    <name type="scientific">Fasciola gigantica</name>
    <name type="common">Giant liver fluke</name>
    <dbReference type="NCBI Taxonomy" id="46835"/>
    <lineage>
        <taxon>Eukaryota</taxon>
        <taxon>Metazoa</taxon>
        <taxon>Spiralia</taxon>
        <taxon>Lophotrochozoa</taxon>
        <taxon>Platyhelminthes</taxon>
        <taxon>Trematoda</taxon>
        <taxon>Digenea</taxon>
        <taxon>Plagiorchiida</taxon>
        <taxon>Echinostomata</taxon>
        <taxon>Echinostomatoidea</taxon>
        <taxon>Fasciolidae</taxon>
        <taxon>Fasciola</taxon>
    </lineage>
</organism>
<accession>A0A504Y8V5</accession>
<comment type="caution">
    <text evidence="2">The sequence shown here is derived from an EMBL/GenBank/DDBJ whole genome shotgun (WGS) entry which is preliminary data.</text>
</comment>
<evidence type="ECO:0000313" key="2">
    <source>
        <dbReference type="EMBL" id="TPP56579.1"/>
    </source>
</evidence>
<keyword evidence="3" id="KW-1185">Reference proteome</keyword>
<evidence type="ECO:0000256" key="1">
    <source>
        <dbReference type="SAM" id="Phobius"/>
    </source>
</evidence>
<reference evidence="2 3" key="1">
    <citation type="submission" date="2019-04" db="EMBL/GenBank/DDBJ databases">
        <title>Annotation for the trematode Fasciola gigantica.</title>
        <authorList>
            <person name="Choi Y.-J."/>
        </authorList>
    </citation>
    <scope>NUCLEOTIDE SEQUENCE [LARGE SCALE GENOMIC DNA]</scope>
    <source>
        <strain evidence="2">Uganda_cow_1</strain>
    </source>
</reference>